<dbReference type="Proteomes" id="UP000223370">
    <property type="component" value="Unassembled WGS sequence"/>
</dbReference>
<proteinExistence type="predicted"/>
<gene>
    <name evidence="1" type="ORF">IWT5_02345</name>
</gene>
<keyword evidence="2" id="KW-1185">Reference proteome</keyword>
<dbReference type="EMBL" id="BCMJ01000016">
    <property type="protein sequence ID" value="GAX09162.1"/>
    <property type="molecule type" value="Genomic_DNA"/>
</dbReference>
<evidence type="ECO:0000313" key="2">
    <source>
        <dbReference type="Proteomes" id="UP000223370"/>
    </source>
</evidence>
<protein>
    <submittedName>
        <fullName evidence="1">Uncharacterized protein</fullName>
    </submittedName>
</protein>
<dbReference type="AlphaFoldDB" id="A0A1Z5J5H9"/>
<reference evidence="1 2" key="1">
    <citation type="submission" date="2015-11" db="EMBL/GenBank/DDBJ databases">
        <title>Draft genome sequences of new species of the genus Lactobacillus isolated from orchardgrass silage.</title>
        <authorList>
            <person name="Tohno M."/>
            <person name="Tanizawa Y."/>
            <person name="Arita M."/>
        </authorList>
    </citation>
    <scope>NUCLEOTIDE SEQUENCE [LARGE SCALE GENOMIC DNA]</scope>
    <source>
        <strain evidence="1 2">IWT5</strain>
    </source>
</reference>
<accession>A0A1Z5J5H9</accession>
<name>A0A1Z5J5H9_9LACO</name>
<comment type="caution">
    <text evidence="1">The sequence shown here is derived from an EMBL/GenBank/DDBJ whole genome shotgun (WGS) entry which is preliminary data.</text>
</comment>
<dbReference type="RefSeq" id="WP_180245737.1">
    <property type="nucleotide sequence ID" value="NZ_BCMJ01000016.1"/>
</dbReference>
<evidence type="ECO:0000313" key="1">
    <source>
        <dbReference type="EMBL" id="GAX09162.1"/>
    </source>
</evidence>
<organism evidence="1 2">
    <name type="scientific">Secundilactobacillus silagincola</name>
    <dbReference type="NCBI Taxonomy" id="1714681"/>
    <lineage>
        <taxon>Bacteria</taxon>
        <taxon>Bacillati</taxon>
        <taxon>Bacillota</taxon>
        <taxon>Bacilli</taxon>
        <taxon>Lactobacillales</taxon>
        <taxon>Lactobacillaceae</taxon>
        <taxon>Secundilactobacillus</taxon>
    </lineage>
</organism>
<sequence precursor="true">MTNKRIRKKKLKKSISEGSPQTVKDALTAYVDPQTFDSKSDFTTYLNSLVTDSK</sequence>